<keyword evidence="3 5" id="KW-1133">Transmembrane helix</keyword>
<evidence type="ECO:0000256" key="1">
    <source>
        <dbReference type="ARBA" id="ARBA00004141"/>
    </source>
</evidence>
<evidence type="ECO:0000256" key="3">
    <source>
        <dbReference type="ARBA" id="ARBA00022989"/>
    </source>
</evidence>
<dbReference type="Pfam" id="PF00999">
    <property type="entry name" value="Na_H_Exchanger"/>
    <property type="match status" value="1"/>
</dbReference>
<evidence type="ECO:0000313" key="8">
    <source>
        <dbReference type="Proteomes" id="UP000198875"/>
    </source>
</evidence>
<sequence length="123" mass="13237">MHGFGFHTLALLTAVGFAGPLLASIPRLRIPAIIGELAAGLVIGKTGFDVVDASDPTFRLFANIGFGLVMFVVGTHVPVRGGQLRSAISRPPSWACRWPRPPSAPRNTCWPRGNRRRCCSARC</sequence>
<dbReference type="GO" id="GO:0015297">
    <property type="term" value="F:antiporter activity"/>
    <property type="evidence" value="ECO:0007669"/>
    <property type="project" value="InterPro"/>
</dbReference>
<dbReference type="Gene3D" id="1.20.1530.20">
    <property type="match status" value="1"/>
</dbReference>
<organism evidence="7 8">
    <name type="scientific">Mycobacterium bohemicum DSM 44277</name>
    <dbReference type="NCBI Taxonomy" id="1236609"/>
    <lineage>
        <taxon>Bacteria</taxon>
        <taxon>Bacillati</taxon>
        <taxon>Actinomycetota</taxon>
        <taxon>Actinomycetes</taxon>
        <taxon>Mycobacteriales</taxon>
        <taxon>Mycobacteriaceae</taxon>
        <taxon>Mycobacterium</taxon>
    </lineage>
</organism>
<feature type="transmembrane region" description="Helical" evidence="5">
    <location>
        <begin position="60"/>
        <end position="79"/>
    </location>
</feature>
<dbReference type="AlphaFoldDB" id="A0A0U0WCU0"/>
<feature type="domain" description="Cation/H+ exchanger transmembrane" evidence="6">
    <location>
        <begin position="21"/>
        <end position="80"/>
    </location>
</feature>
<evidence type="ECO:0000256" key="4">
    <source>
        <dbReference type="ARBA" id="ARBA00023136"/>
    </source>
</evidence>
<evidence type="ECO:0000256" key="2">
    <source>
        <dbReference type="ARBA" id="ARBA00022692"/>
    </source>
</evidence>
<evidence type="ECO:0000256" key="5">
    <source>
        <dbReference type="SAM" id="Phobius"/>
    </source>
</evidence>
<keyword evidence="4 5" id="KW-0472">Membrane</keyword>
<reference evidence="7 8" key="1">
    <citation type="submission" date="2015-03" db="EMBL/GenBank/DDBJ databases">
        <authorList>
            <person name="Murphy D."/>
        </authorList>
    </citation>
    <scope>NUCLEOTIDE SEQUENCE [LARGE SCALE GENOMIC DNA]</scope>
    <source>
        <strain evidence="7 8">DSM 44277</strain>
    </source>
</reference>
<gene>
    <name evidence="7" type="ORF">BN971_03429</name>
</gene>
<protein>
    <submittedName>
        <fullName evidence="7">Transporter, monovalent cation:proton antiporter-2 (CPA2) family protein</fullName>
    </submittedName>
</protein>
<name>A0A0U0WCU0_MYCBE</name>
<keyword evidence="2 5" id="KW-0812">Transmembrane</keyword>
<dbReference type="InterPro" id="IPR006153">
    <property type="entry name" value="Cation/H_exchanger_TM"/>
</dbReference>
<evidence type="ECO:0000259" key="6">
    <source>
        <dbReference type="Pfam" id="PF00999"/>
    </source>
</evidence>
<dbReference type="GO" id="GO:0016020">
    <property type="term" value="C:membrane"/>
    <property type="evidence" value="ECO:0007669"/>
    <property type="project" value="UniProtKB-SubCell"/>
</dbReference>
<dbReference type="InterPro" id="IPR038770">
    <property type="entry name" value="Na+/solute_symporter_sf"/>
</dbReference>
<dbReference type="GO" id="GO:1902600">
    <property type="term" value="P:proton transmembrane transport"/>
    <property type="evidence" value="ECO:0007669"/>
    <property type="project" value="InterPro"/>
</dbReference>
<proteinExistence type="predicted"/>
<comment type="subcellular location">
    <subcellularLocation>
        <location evidence="1">Membrane</location>
        <topology evidence="1">Multi-pass membrane protein</topology>
    </subcellularLocation>
</comment>
<evidence type="ECO:0000313" key="7">
    <source>
        <dbReference type="EMBL" id="CPR12135.1"/>
    </source>
</evidence>
<dbReference type="Proteomes" id="UP000198875">
    <property type="component" value="Unassembled WGS sequence"/>
</dbReference>
<accession>A0A0U0WCU0</accession>
<dbReference type="EMBL" id="CSTD01000003">
    <property type="protein sequence ID" value="CPR12135.1"/>
    <property type="molecule type" value="Genomic_DNA"/>
</dbReference>